<dbReference type="EMBL" id="VJMH01007384">
    <property type="protein sequence ID" value="KAF0683678.1"/>
    <property type="molecule type" value="Genomic_DNA"/>
</dbReference>
<name>A0A485LQ43_9STRA</name>
<protein>
    <submittedName>
        <fullName evidence="4">Aste57867_24293 protein</fullName>
    </submittedName>
</protein>
<sequence>MMTKSVHVGKRSSPVLREMTWDEYGIICHNLLRLAKNPGFAHCFQTWTWNMMSRGISTAEIHTNHLFVDRDAIAVSIHMDKQNRRGKKPPKTIHIYANPLKPSVCSFLGLGVYLVCETLGPGMLFPGYKLQKRFYKILTNVLIDVAGGQRPTKLQRTGKLTSVVTAKSTSWEDSDDENESMDENSADEASEVVPWNVRVHSSRKGGATYATSGSTSGPSHVSVCHRAGWSIDVILSKYLPPSNAGDQHTGRTVSGLPSDSFEFATLPPHWCVDEAGRVDPVVTLWVELMFPRLKNEPHLVPVLRFALASLVHHFDYLARTMPRDQKASDEKVEKLTNKVATLSNKVDDLHADAQSLKAFGLVGGSIGPTLEKVSNVVRETVYEALSEMNALSTIEAHPVQLDAPKTMSRRDKSPGYFKTYK</sequence>
<accession>A0A485LQ43</accession>
<evidence type="ECO:0000313" key="4">
    <source>
        <dbReference type="EMBL" id="VFU00933.1"/>
    </source>
</evidence>
<reference evidence="3" key="2">
    <citation type="submission" date="2019-06" db="EMBL/GenBank/DDBJ databases">
        <title>Genomics analysis of Aphanomyces spp. identifies a new class of oomycete effector associated with host adaptation.</title>
        <authorList>
            <person name="Gaulin E."/>
        </authorList>
    </citation>
    <scope>NUCLEOTIDE SEQUENCE</scope>
    <source>
        <strain evidence="3">CBS 578.67</strain>
    </source>
</reference>
<dbReference type="OrthoDB" id="126344at2759"/>
<reference evidence="4 5" key="1">
    <citation type="submission" date="2019-03" db="EMBL/GenBank/DDBJ databases">
        <authorList>
            <person name="Gaulin E."/>
            <person name="Dumas B."/>
        </authorList>
    </citation>
    <scope>NUCLEOTIDE SEQUENCE [LARGE SCALE GENOMIC DNA]</scope>
    <source>
        <strain evidence="4">CBS 568.67</strain>
    </source>
</reference>
<feature type="compositionally biased region" description="Acidic residues" evidence="2">
    <location>
        <begin position="172"/>
        <end position="189"/>
    </location>
</feature>
<evidence type="ECO:0000313" key="5">
    <source>
        <dbReference type="Proteomes" id="UP000332933"/>
    </source>
</evidence>
<feature type="region of interest" description="Disordered" evidence="2">
    <location>
        <begin position="165"/>
        <end position="189"/>
    </location>
</feature>
<dbReference type="AlphaFoldDB" id="A0A485LQ43"/>
<keyword evidence="1" id="KW-0175">Coiled coil</keyword>
<evidence type="ECO:0000256" key="1">
    <source>
        <dbReference type="SAM" id="Coils"/>
    </source>
</evidence>
<organism evidence="4 5">
    <name type="scientific">Aphanomyces stellatus</name>
    <dbReference type="NCBI Taxonomy" id="120398"/>
    <lineage>
        <taxon>Eukaryota</taxon>
        <taxon>Sar</taxon>
        <taxon>Stramenopiles</taxon>
        <taxon>Oomycota</taxon>
        <taxon>Saprolegniomycetes</taxon>
        <taxon>Saprolegniales</taxon>
        <taxon>Verrucalvaceae</taxon>
        <taxon>Aphanomyces</taxon>
    </lineage>
</organism>
<dbReference type="Proteomes" id="UP000332933">
    <property type="component" value="Unassembled WGS sequence"/>
</dbReference>
<feature type="coiled-coil region" evidence="1">
    <location>
        <begin position="325"/>
        <end position="352"/>
    </location>
</feature>
<gene>
    <name evidence="4" type="primary">Aste57867_24293</name>
    <name evidence="3" type="ORF">As57867_024218</name>
    <name evidence="4" type="ORF">ASTE57867_24293</name>
</gene>
<evidence type="ECO:0000256" key="2">
    <source>
        <dbReference type="SAM" id="MobiDB-lite"/>
    </source>
</evidence>
<evidence type="ECO:0000313" key="3">
    <source>
        <dbReference type="EMBL" id="KAF0683678.1"/>
    </source>
</evidence>
<dbReference type="EMBL" id="CAADRA010007410">
    <property type="protein sequence ID" value="VFU00933.1"/>
    <property type="molecule type" value="Genomic_DNA"/>
</dbReference>
<proteinExistence type="predicted"/>
<keyword evidence="5" id="KW-1185">Reference proteome</keyword>